<proteinExistence type="inferred from homology"/>
<evidence type="ECO:0000313" key="4">
    <source>
        <dbReference type="EMBL" id="RWA04617.1"/>
    </source>
</evidence>
<feature type="region of interest" description="Disordered" evidence="2">
    <location>
        <begin position="1"/>
        <end position="28"/>
    </location>
</feature>
<sequence length="265" mass="29780">MSSHCHDEHAGHGGGHGHHDHEHDHSDDITPALQHNLYEHIEFDKIDTMNESRRDSGKAIVKKTWSERLEVEPELQSDCDEQILMHIPFTGQVKLHAIMLRSSPDRSAPKTLRLFQPPQKKLDISLSRSAITCLLTYLTTTADNKDDLDFTNIDGAKPTQEFQLSQTAEVQEIPVKRALLNNVRRLSLYIVDNFATQGSQTDSDDEEADDAGDDDAVDTRLSYLGFKGEWMQLGRAPAQILYEAAPNPSDHALKGTHSQKMGRHL</sequence>
<comment type="caution">
    <text evidence="4">The sequence shown here is derived from an EMBL/GenBank/DDBJ whole genome shotgun (WGS) entry which is preliminary data.</text>
</comment>
<dbReference type="AlphaFoldDB" id="A0A439CR36"/>
<dbReference type="PANTHER" id="PTHR12175">
    <property type="entry name" value="AD039 HT014 THIOREDOXIN FAMILY TRP26"/>
    <property type="match status" value="1"/>
</dbReference>
<dbReference type="PANTHER" id="PTHR12175:SF1">
    <property type="entry name" value="PITH DOMAIN-CONTAINING PROTEIN 1"/>
    <property type="match status" value="1"/>
</dbReference>
<evidence type="ECO:0000256" key="1">
    <source>
        <dbReference type="ARBA" id="ARBA00025788"/>
    </source>
</evidence>
<dbReference type="SUPFAM" id="SSF49785">
    <property type="entry name" value="Galactose-binding domain-like"/>
    <property type="match status" value="2"/>
</dbReference>
<feature type="domain" description="PITH" evidence="3">
    <location>
        <begin position="26"/>
        <end position="246"/>
    </location>
</feature>
<evidence type="ECO:0000259" key="3">
    <source>
        <dbReference type="PROSITE" id="PS51532"/>
    </source>
</evidence>
<dbReference type="InterPro" id="IPR045099">
    <property type="entry name" value="PITH1-like"/>
</dbReference>
<gene>
    <name evidence="4" type="ORF">EKO27_g10487</name>
</gene>
<dbReference type="PROSITE" id="PS51532">
    <property type="entry name" value="PITH"/>
    <property type="match status" value="1"/>
</dbReference>
<dbReference type="GO" id="GO:0005634">
    <property type="term" value="C:nucleus"/>
    <property type="evidence" value="ECO:0007669"/>
    <property type="project" value="TreeGrafter"/>
</dbReference>
<evidence type="ECO:0000313" key="5">
    <source>
        <dbReference type="Proteomes" id="UP000286045"/>
    </source>
</evidence>
<evidence type="ECO:0000256" key="2">
    <source>
        <dbReference type="SAM" id="MobiDB-lite"/>
    </source>
</evidence>
<keyword evidence="5" id="KW-1185">Reference proteome</keyword>
<dbReference type="GO" id="GO:0005737">
    <property type="term" value="C:cytoplasm"/>
    <property type="evidence" value="ECO:0007669"/>
    <property type="project" value="UniProtKB-ARBA"/>
</dbReference>
<protein>
    <recommendedName>
        <fullName evidence="3">PITH domain-containing protein</fullName>
    </recommendedName>
</protein>
<organism evidence="4 5">
    <name type="scientific">Xylaria grammica</name>
    <dbReference type="NCBI Taxonomy" id="363999"/>
    <lineage>
        <taxon>Eukaryota</taxon>
        <taxon>Fungi</taxon>
        <taxon>Dikarya</taxon>
        <taxon>Ascomycota</taxon>
        <taxon>Pezizomycotina</taxon>
        <taxon>Sordariomycetes</taxon>
        <taxon>Xylariomycetidae</taxon>
        <taxon>Xylariales</taxon>
        <taxon>Xylariaceae</taxon>
        <taxon>Xylaria</taxon>
    </lineage>
</organism>
<dbReference type="InterPro" id="IPR008979">
    <property type="entry name" value="Galactose-bd-like_sf"/>
</dbReference>
<comment type="similarity">
    <text evidence="1">Belongs to the PITHD1 family.</text>
</comment>
<dbReference type="Pfam" id="PF06201">
    <property type="entry name" value="PITH"/>
    <property type="match status" value="2"/>
</dbReference>
<name>A0A439CR36_9PEZI</name>
<dbReference type="InterPro" id="IPR037047">
    <property type="entry name" value="PITH_dom_sf"/>
</dbReference>
<dbReference type="EMBL" id="RYZI01000541">
    <property type="protein sequence ID" value="RWA04617.1"/>
    <property type="molecule type" value="Genomic_DNA"/>
</dbReference>
<reference evidence="4 5" key="1">
    <citation type="submission" date="2018-12" db="EMBL/GenBank/DDBJ databases">
        <title>Draft genome sequence of Xylaria grammica IHI A82.</title>
        <authorList>
            <person name="Buettner E."/>
            <person name="Kellner H."/>
        </authorList>
    </citation>
    <scope>NUCLEOTIDE SEQUENCE [LARGE SCALE GENOMIC DNA]</scope>
    <source>
        <strain evidence="4 5">IHI A82</strain>
    </source>
</reference>
<dbReference type="Gene3D" id="2.60.120.470">
    <property type="entry name" value="PITH domain"/>
    <property type="match status" value="2"/>
</dbReference>
<dbReference type="InterPro" id="IPR010400">
    <property type="entry name" value="PITH_dom"/>
</dbReference>
<accession>A0A439CR36</accession>
<dbReference type="Proteomes" id="UP000286045">
    <property type="component" value="Unassembled WGS sequence"/>
</dbReference>